<dbReference type="GO" id="GO:0015842">
    <property type="term" value="P:aminergic neurotransmitter loading into synaptic vesicle"/>
    <property type="evidence" value="ECO:0007669"/>
    <property type="project" value="TreeGrafter"/>
</dbReference>
<feature type="transmembrane region" description="Helical" evidence="6">
    <location>
        <begin position="357"/>
        <end position="380"/>
    </location>
</feature>
<dbReference type="InterPro" id="IPR011701">
    <property type="entry name" value="MFS"/>
</dbReference>
<evidence type="ECO:0000256" key="6">
    <source>
        <dbReference type="SAM" id="Phobius"/>
    </source>
</evidence>
<dbReference type="InParanoid" id="A0A667X6N0"/>
<keyword evidence="8" id="KW-1185">Reference proteome</keyword>
<evidence type="ECO:0000256" key="5">
    <source>
        <dbReference type="ARBA" id="ARBA00023136"/>
    </source>
</evidence>
<evidence type="ECO:0000313" key="8">
    <source>
        <dbReference type="Proteomes" id="UP000472263"/>
    </source>
</evidence>
<dbReference type="GO" id="GO:0005335">
    <property type="term" value="F:serotonin:sodium:chloride symporter activity"/>
    <property type="evidence" value="ECO:0007669"/>
    <property type="project" value="TreeGrafter"/>
</dbReference>
<dbReference type="Gene3D" id="1.20.1250.20">
    <property type="entry name" value="MFS general substrate transporter like domains"/>
    <property type="match status" value="2"/>
</dbReference>
<dbReference type="InterPro" id="IPR036259">
    <property type="entry name" value="MFS_trans_sf"/>
</dbReference>
<dbReference type="Pfam" id="PF07690">
    <property type="entry name" value="MFS_1"/>
    <property type="match status" value="1"/>
</dbReference>
<comment type="subcellular location">
    <subcellularLocation>
        <location evidence="1">Membrane</location>
        <topology evidence="1">Multi-pass membrane protein</topology>
    </subcellularLocation>
</comment>
<dbReference type="GO" id="GO:0030672">
    <property type="term" value="C:synaptic vesicle membrane"/>
    <property type="evidence" value="ECO:0007669"/>
    <property type="project" value="TreeGrafter"/>
</dbReference>
<evidence type="ECO:0000256" key="2">
    <source>
        <dbReference type="ARBA" id="ARBA00022448"/>
    </source>
</evidence>
<accession>A0A667X6N0</accession>
<protein>
    <submittedName>
        <fullName evidence="7">Solute carrier family 18 member 2</fullName>
    </submittedName>
</protein>
<feature type="transmembrane region" description="Helical" evidence="6">
    <location>
        <begin position="20"/>
        <end position="43"/>
    </location>
</feature>
<gene>
    <name evidence="7" type="primary">SLC18A2</name>
</gene>
<keyword evidence="5 6" id="KW-0472">Membrane</keyword>
<dbReference type="Ensembl" id="ENSMMDT00005011238.1">
    <property type="protein sequence ID" value="ENSMMDP00005010902.1"/>
    <property type="gene ID" value="ENSMMDG00005005901.1"/>
</dbReference>
<reference evidence="7" key="1">
    <citation type="submission" date="2019-06" db="EMBL/GenBank/DDBJ databases">
        <authorList>
            <consortium name="Wellcome Sanger Institute Data Sharing"/>
        </authorList>
    </citation>
    <scope>NUCLEOTIDE SEQUENCE [LARGE SCALE GENOMIC DNA]</scope>
</reference>
<feature type="transmembrane region" description="Helical" evidence="6">
    <location>
        <begin position="326"/>
        <end position="345"/>
    </location>
</feature>
<dbReference type="InterPro" id="IPR050930">
    <property type="entry name" value="MFS_Vesicular_Transporter"/>
</dbReference>
<dbReference type="SUPFAM" id="SSF103473">
    <property type="entry name" value="MFS general substrate transporter"/>
    <property type="match status" value="1"/>
</dbReference>
<evidence type="ECO:0000256" key="3">
    <source>
        <dbReference type="ARBA" id="ARBA00022692"/>
    </source>
</evidence>
<reference evidence="7" key="2">
    <citation type="submission" date="2025-08" db="UniProtKB">
        <authorList>
            <consortium name="Ensembl"/>
        </authorList>
    </citation>
    <scope>IDENTIFICATION</scope>
</reference>
<evidence type="ECO:0000256" key="1">
    <source>
        <dbReference type="ARBA" id="ARBA00004141"/>
    </source>
</evidence>
<evidence type="ECO:0000313" key="7">
    <source>
        <dbReference type="Ensembl" id="ENSMMDP00005010902.1"/>
    </source>
</evidence>
<organism evidence="7 8">
    <name type="scientific">Myripristis murdjan</name>
    <name type="common">pinecone soldierfish</name>
    <dbReference type="NCBI Taxonomy" id="586833"/>
    <lineage>
        <taxon>Eukaryota</taxon>
        <taxon>Metazoa</taxon>
        <taxon>Chordata</taxon>
        <taxon>Craniata</taxon>
        <taxon>Vertebrata</taxon>
        <taxon>Euteleostomi</taxon>
        <taxon>Actinopterygii</taxon>
        <taxon>Neopterygii</taxon>
        <taxon>Teleostei</taxon>
        <taxon>Neoteleostei</taxon>
        <taxon>Acanthomorphata</taxon>
        <taxon>Holocentriformes</taxon>
        <taxon>Holocentridae</taxon>
        <taxon>Myripristis</taxon>
    </lineage>
</organism>
<reference evidence="7" key="3">
    <citation type="submission" date="2025-09" db="UniProtKB">
        <authorList>
            <consortium name="Ensembl"/>
        </authorList>
    </citation>
    <scope>IDENTIFICATION</scope>
</reference>
<keyword evidence="2" id="KW-0813">Transport</keyword>
<dbReference type="PANTHER" id="PTHR23506:SF23">
    <property type="entry name" value="GH10249P"/>
    <property type="match status" value="1"/>
</dbReference>
<feature type="transmembrane region" description="Helical" evidence="6">
    <location>
        <begin position="175"/>
        <end position="198"/>
    </location>
</feature>
<keyword evidence="4 6" id="KW-1133">Transmembrane helix</keyword>
<proteinExistence type="predicted"/>
<dbReference type="GO" id="GO:0043195">
    <property type="term" value="C:terminal bouton"/>
    <property type="evidence" value="ECO:0007669"/>
    <property type="project" value="TreeGrafter"/>
</dbReference>
<evidence type="ECO:0000256" key="4">
    <source>
        <dbReference type="ARBA" id="ARBA00022989"/>
    </source>
</evidence>
<feature type="transmembrane region" description="Helical" evidence="6">
    <location>
        <begin position="204"/>
        <end position="224"/>
    </location>
</feature>
<feature type="transmembrane region" description="Helical" evidence="6">
    <location>
        <begin position="245"/>
        <end position="270"/>
    </location>
</feature>
<dbReference type="AlphaFoldDB" id="A0A667X6N0"/>
<sequence length="421" mass="45786">MAFSDLGLLTWLRQEAQLKTTVLVIVFIALLLDTMLLSVVGRFRHISHILKMHYLTAEPPSPAPSSDSSIVVQNSSCTNYTRADTLLDHENVKVGVLLASKAAVQLITNPFIGPLTNRIGYHIPMFAGFCIMFFYSHHISHISQSLQLEIPLKPHELKKNVVYTADKERGRAMGIAFSGLALGLVLGAPTGSVMYQFAGKTAPFLFLAFIAVLGGAAHFLIFQPSGVQSESKNGTPLLTLLKDPYILIAAGAICFINQATAMTEAALPIWMMKTMCASKWQQGIYKSPVLIHSFTVNRKYNYYCCMVDSTMMTVLGHLVDLRHVPVYGSIYAIADVAVCIGFSFGPSVGGPIAAALGFPWLMTIIGIVNILYAPLCFLLVRPFQKQENLHAPTTLYTHSTLYEVCGCVCLCGGWGGGGDGL</sequence>
<keyword evidence="3 6" id="KW-0812">Transmembrane</keyword>
<dbReference type="PANTHER" id="PTHR23506">
    <property type="entry name" value="GH10249P"/>
    <property type="match status" value="1"/>
</dbReference>
<name>A0A667X6N0_9TELE</name>
<dbReference type="Proteomes" id="UP000472263">
    <property type="component" value="Chromosome 8"/>
</dbReference>
<dbReference type="GeneTree" id="ENSGT00940000157593"/>